<keyword evidence="2" id="KW-1133">Transmembrane helix</keyword>
<evidence type="ECO:0000256" key="1">
    <source>
        <dbReference type="SAM" id="MobiDB-lite"/>
    </source>
</evidence>
<keyword evidence="4" id="KW-1185">Reference proteome</keyword>
<keyword evidence="2" id="KW-0472">Membrane</keyword>
<evidence type="ECO:0008006" key="5">
    <source>
        <dbReference type="Google" id="ProtNLM"/>
    </source>
</evidence>
<evidence type="ECO:0000256" key="2">
    <source>
        <dbReference type="SAM" id="Phobius"/>
    </source>
</evidence>
<reference evidence="3 4" key="1">
    <citation type="journal article" date="2024" name="J Genomics">
        <title>Draft genome sequencing and assembly of Favolaschia claudopus CIRM-BRFM 2984 isolated from oak limbs.</title>
        <authorList>
            <person name="Navarro D."/>
            <person name="Drula E."/>
            <person name="Chaduli D."/>
            <person name="Cazenave R."/>
            <person name="Ahrendt S."/>
            <person name="Wang J."/>
            <person name="Lipzen A."/>
            <person name="Daum C."/>
            <person name="Barry K."/>
            <person name="Grigoriev I.V."/>
            <person name="Favel A."/>
            <person name="Rosso M.N."/>
            <person name="Martin F."/>
        </authorList>
    </citation>
    <scope>NUCLEOTIDE SEQUENCE [LARGE SCALE GENOMIC DNA]</scope>
    <source>
        <strain evidence="3 4">CIRM-BRFM 2984</strain>
    </source>
</reference>
<dbReference type="Proteomes" id="UP001362999">
    <property type="component" value="Unassembled WGS sequence"/>
</dbReference>
<comment type="caution">
    <text evidence="3">The sequence shown here is derived from an EMBL/GenBank/DDBJ whole genome shotgun (WGS) entry which is preliminary data.</text>
</comment>
<protein>
    <recommendedName>
        <fullName evidence="5">Secreted protein</fullName>
    </recommendedName>
</protein>
<sequence length="122" mass="13605">MVLCWLKVRLVFSVFFSIQLYASLSFIGRVTSLHQRTLFLSGKPTTGYIACFVDFRYVDVADRRDSVDRPSQPSHAGTVWSQKGAGGGGQFSFLRRFGASSKLDFSNRREVACRSVGAAEIR</sequence>
<accession>A0AAW0AUE9</accession>
<feature type="region of interest" description="Disordered" evidence="1">
    <location>
        <begin position="66"/>
        <end position="86"/>
    </location>
</feature>
<name>A0AAW0AUE9_9AGAR</name>
<keyword evidence="2" id="KW-0812">Transmembrane</keyword>
<feature type="compositionally biased region" description="Polar residues" evidence="1">
    <location>
        <begin position="71"/>
        <end position="81"/>
    </location>
</feature>
<evidence type="ECO:0000313" key="3">
    <source>
        <dbReference type="EMBL" id="KAK7016926.1"/>
    </source>
</evidence>
<organism evidence="3 4">
    <name type="scientific">Favolaschia claudopus</name>
    <dbReference type="NCBI Taxonomy" id="2862362"/>
    <lineage>
        <taxon>Eukaryota</taxon>
        <taxon>Fungi</taxon>
        <taxon>Dikarya</taxon>
        <taxon>Basidiomycota</taxon>
        <taxon>Agaricomycotina</taxon>
        <taxon>Agaricomycetes</taxon>
        <taxon>Agaricomycetidae</taxon>
        <taxon>Agaricales</taxon>
        <taxon>Marasmiineae</taxon>
        <taxon>Mycenaceae</taxon>
        <taxon>Favolaschia</taxon>
    </lineage>
</organism>
<gene>
    <name evidence="3" type="ORF">R3P38DRAFT_2988933</name>
</gene>
<dbReference type="AlphaFoldDB" id="A0AAW0AUE9"/>
<dbReference type="EMBL" id="JAWWNJ010000049">
    <property type="protein sequence ID" value="KAK7016926.1"/>
    <property type="molecule type" value="Genomic_DNA"/>
</dbReference>
<evidence type="ECO:0000313" key="4">
    <source>
        <dbReference type="Proteomes" id="UP001362999"/>
    </source>
</evidence>
<proteinExistence type="predicted"/>
<feature type="transmembrane region" description="Helical" evidence="2">
    <location>
        <begin position="6"/>
        <end position="27"/>
    </location>
</feature>